<feature type="compositionally biased region" description="Basic and acidic residues" evidence="9">
    <location>
        <begin position="1874"/>
        <end position="1893"/>
    </location>
</feature>
<feature type="transmembrane region" description="Helical" evidence="10">
    <location>
        <begin position="623"/>
        <end position="644"/>
    </location>
</feature>
<evidence type="ECO:0000256" key="8">
    <source>
        <dbReference type="PROSITE-ProRule" id="PRU01006"/>
    </source>
</evidence>
<evidence type="ECO:0000256" key="10">
    <source>
        <dbReference type="SAM" id="Phobius"/>
    </source>
</evidence>
<feature type="transmembrane region" description="Helical" evidence="10">
    <location>
        <begin position="705"/>
        <end position="727"/>
    </location>
</feature>
<keyword evidence="5 10" id="KW-1133">Transmembrane helix</keyword>
<evidence type="ECO:0000259" key="12">
    <source>
        <dbReference type="PROSITE" id="PS51382"/>
    </source>
</evidence>
<evidence type="ECO:0000256" key="1">
    <source>
        <dbReference type="ARBA" id="ARBA00004141"/>
    </source>
</evidence>
<dbReference type="GO" id="GO:0006914">
    <property type="term" value="P:autophagy"/>
    <property type="evidence" value="ECO:0007669"/>
    <property type="project" value="TreeGrafter"/>
</dbReference>
<keyword evidence="3" id="KW-0813">Transport</keyword>
<evidence type="ECO:0000256" key="4">
    <source>
        <dbReference type="ARBA" id="ARBA00022692"/>
    </source>
</evidence>
<feature type="compositionally biased region" description="Gly residues" evidence="9">
    <location>
        <begin position="2087"/>
        <end position="2097"/>
    </location>
</feature>
<dbReference type="PANTHER" id="PTHR12894:SF49">
    <property type="entry name" value="VAM6_VPS39-LIKE PROTEIN"/>
    <property type="match status" value="1"/>
</dbReference>
<dbReference type="InterPro" id="IPR004680">
    <property type="entry name" value="Cit_transptr-like_dom"/>
</dbReference>
<feature type="transmembrane region" description="Helical" evidence="10">
    <location>
        <begin position="791"/>
        <end position="809"/>
    </location>
</feature>
<dbReference type="InterPro" id="IPR004331">
    <property type="entry name" value="SPX_dom"/>
</dbReference>
<reference evidence="13 14" key="1">
    <citation type="submission" date="2015-05" db="EMBL/GenBank/DDBJ databases">
        <authorList>
            <person name="Wang D.B."/>
            <person name="Wang M."/>
        </authorList>
    </citation>
    <scope>NUCLEOTIDE SEQUENCE [LARGE SCALE GENOMIC DNA]</scope>
    <source>
        <strain evidence="13">VL1</strain>
    </source>
</reference>
<dbReference type="Pfam" id="PF23556">
    <property type="entry name" value="TPR_Vps41"/>
    <property type="match status" value="1"/>
</dbReference>
<dbReference type="InterPro" id="IPR001180">
    <property type="entry name" value="CNH_dom"/>
</dbReference>
<comment type="similarity">
    <text evidence="7">Belongs to the VAM6/VPS39 family.</text>
</comment>
<name>A0A0G4LVR7_VERLO</name>
<feature type="compositionally biased region" description="Basic and acidic residues" evidence="9">
    <location>
        <begin position="1462"/>
        <end position="1481"/>
    </location>
</feature>
<feature type="transmembrane region" description="Helical" evidence="10">
    <location>
        <begin position="665"/>
        <end position="693"/>
    </location>
</feature>
<dbReference type="Pfam" id="PF03105">
    <property type="entry name" value="SPX"/>
    <property type="match status" value="2"/>
</dbReference>
<feature type="transmembrane region" description="Helical" evidence="10">
    <location>
        <begin position="470"/>
        <end position="497"/>
    </location>
</feature>
<feature type="domain" description="SPX" evidence="12">
    <location>
        <begin position="114"/>
        <end position="359"/>
    </location>
</feature>
<feature type="compositionally biased region" description="Acidic residues" evidence="9">
    <location>
        <begin position="240"/>
        <end position="252"/>
    </location>
</feature>
<dbReference type="GO" id="GO:0006886">
    <property type="term" value="P:intracellular protein transport"/>
    <property type="evidence" value="ECO:0007669"/>
    <property type="project" value="UniProtKB-UniRule"/>
</dbReference>
<dbReference type="GO" id="GO:0034058">
    <property type="term" value="P:endosomal vesicle fusion"/>
    <property type="evidence" value="ECO:0007669"/>
    <property type="project" value="TreeGrafter"/>
</dbReference>
<feature type="region of interest" description="Disordered" evidence="9">
    <location>
        <begin position="32"/>
        <end position="70"/>
    </location>
</feature>
<feature type="region of interest" description="Disordered" evidence="9">
    <location>
        <begin position="208"/>
        <end position="291"/>
    </location>
</feature>
<accession>A0A0G4LVR7</accession>
<evidence type="ECO:0000259" key="11">
    <source>
        <dbReference type="PROSITE" id="PS50219"/>
    </source>
</evidence>
<gene>
    <name evidence="13" type="ORF">BN1708_014273</name>
</gene>
<feature type="repeat" description="CHCR" evidence="8">
    <location>
        <begin position="1737"/>
        <end position="1899"/>
    </location>
</feature>
<keyword evidence="6 10" id="KW-0472">Membrane</keyword>
<feature type="transmembrane region" description="Helical" evidence="10">
    <location>
        <begin position="816"/>
        <end position="838"/>
    </location>
</feature>
<dbReference type="PANTHER" id="PTHR12894">
    <property type="entry name" value="CNH DOMAIN CONTAINING"/>
    <property type="match status" value="1"/>
</dbReference>
<keyword evidence="4 10" id="KW-0812">Transmembrane</keyword>
<dbReference type="Pfam" id="PF00780">
    <property type="entry name" value="CNH"/>
    <property type="match status" value="1"/>
</dbReference>
<feature type="region of interest" description="Disordered" evidence="9">
    <location>
        <begin position="2048"/>
        <end position="2097"/>
    </location>
</feature>
<sequence>MSAGVFSTVPRIHCRTRREDLLFFTIPSHAGSRHPSSLHQAGPAQGLVRFDNDNPSTTTDPLDRGGNKPNLDDDEFELVNYQPIQHRRKLEARQARRDEKRFEKRLWLQAQDDMKFSHSIQFNAVPDWSSHYVAYSNLKKLIYQLEKTAHQATGGDGESRPLIRNEEPEEVFSRALDVELEKICSFYVAKEGELLDEVNDLLRDVGNHSEDEDITSTPGRRSSDGLQRVASNPGRSSVDDNLEDSDEDDDETTGLTKSRISAGGRRKTLPNIMPQSIGDMTASGELSRSGRRQSLAMDDYAERTFAFSSGIMLKKRITSLYVQLCELKSYIQLNKTGFRKVLKKFDKTLDKELRVKYTAASVDPAYPFKPETMETIEANIAKMEKAYTDIVTNGDEALAKRDLRSHLREHVVWERNTVWRDMIGMERRAEAASLGRSLLGTDPTAITRRLQGDNDDTPVTKELKTPIGRFAVPTWLASAAMLQLLLIIAIFFVILFAPIMESPEQQNCLALLVFVSLLWATEAIPLFVTSLTIPFLCVVLRVVRAEEKPYQRLDSKSATAVVFSSMWTPVIMLLLGGFTLAAALSKCKIDKRLATFVLSKAAEEKPYQRLDSKSATAVVFSSMWTPVIMLLLGGFTLAAALSKCKIDKRLATFVLSKAGTTPRTVLVANMLVAAFASMLISNVAAPVLCFSIIEPMLRTLPQDSAMSKAVIMGIALASNIGGMLSPIASPQNVVAVGIMKPAPTWIQWFFIVIPVGIVSIVLIWILLLITFQPGKGTTIAPIRPVKEKFTGVQYFVSIVTIITIGLWCASHQLEAVFGDMGVIAIIPIVLFFGIGILTKEDFNNFPWTIIILAAGGLSLGKAVKSSGLLHTVAGIVSSRVEGMSLYGVLLVFSTLTLIIATFISHTVAALIILPLVYDVGMSMEEPHPNLLVMAGVLMCSAAMGLPTSGFPNMTAIMKEDPTGQRYLQVKHFISRGVPSSVLTLIVAVTLGYGLMRLDIAMLSAFTARPIIELKQRDKSKIETILAYGDRILVGLNSGALRVYRLNELPPSEPNGSANTNPPDSDDDASLTPQPPQPPPKPTDLLREVEKFSTRAIEQLAIVKEATTLVSLSNYYISLHNLQTYELIETLSRTKNASCFAVTSNIVKDPDTGIPEIISRLAVAVRRRLLVWNWHESELNTDVEEITLAESIRTVTWVSATKVVCGMNAGYVTVDVVSHDVQDIISPGSSASGGQASRFGAVSSAGMGYMGLGGYMPKPLAAKLAEGEMLLAKDINTLFITDEGKPVEKRQIPWQAAPDSIGYSYPYIVALQPPAKGSLEVRNPDTLSLLQTLALPGAAQLHFPPPNLSLAHAGKGFHISSERSVWKMDATDYDSQIDELVEKAKYDEAISILNMLEDALLKDKTETLREVSMLKAEAMFKQKKFRDSMDLFNEDHVHAPPERVLKLYPPAISGELSGWGQSRQDEAEEDKHDGDGSTKDTNGDSPSSENPPEAAASPVKATGGFAKLFLGHRKAPASDTASIASKKLGTDVEDTSSIKGKSSDDLSLEEKDLADAVHALAGYLVGTRTRLQRVIDPVTTKLKRSDTNGSTEEAIKNLMPTSSDESDAQREGELQRTFRLVDTTLFRAYMYWRPQLAGSLFRIPNLCDPEVVNEKLLEHNRFTELVDFFYGKKLHSQALELLKRFGAAEKADEAAPTLHGPERTIAYLQNLPPHEIDLIIHYSEWTLKRDSEHAMEVFIADSDNAETLPRDRVVTFLRRIDAHLELQYLEHIIGELDDSTPDFHNRLVELYIQLLREGSNESNEDDLMLRFVEFLRESKQYSLGKAYGLIPRDDPLFYEPQAVVLSNMGSHKQALQIYVFKMQDYTKAEEYCNRVHRNDDSNTSPERSRPSSPEDKDEDTPSIYHTLLSLYLTPPAPHNTALEPALDLLSKHGSRLPATSTMSLIPSTLPVSELESYFRGRIRSANSVVNESRIVAGLRATEYISSQALLLLGDGIPGGQGGRNRRVVITDERLCGVCHKRLGGSVVSVLPDNTVVHYGCLNRATAQKSGSWGRMRSSTRDRPSVVGNGGEGTWQPTSPSTWEREAPQGGGGGTYVFS</sequence>
<organism evidence="13 14">
    <name type="scientific">Verticillium longisporum</name>
    <name type="common">Verticillium dahliae var. longisporum</name>
    <dbReference type="NCBI Taxonomy" id="100787"/>
    <lineage>
        <taxon>Eukaryota</taxon>
        <taxon>Fungi</taxon>
        <taxon>Dikarya</taxon>
        <taxon>Ascomycota</taxon>
        <taxon>Pezizomycotina</taxon>
        <taxon>Sordariomycetes</taxon>
        <taxon>Hypocreomycetidae</taxon>
        <taxon>Glomerellales</taxon>
        <taxon>Plectosphaerellaceae</taxon>
        <taxon>Verticillium</taxon>
    </lineage>
</organism>
<keyword evidence="14" id="KW-1185">Reference proteome</keyword>
<dbReference type="PROSITE" id="PS51382">
    <property type="entry name" value="SPX"/>
    <property type="match status" value="1"/>
</dbReference>
<feature type="compositionally biased region" description="Polar residues" evidence="9">
    <location>
        <begin position="1053"/>
        <end position="1062"/>
    </location>
</feature>
<evidence type="ECO:0000256" key="3">
    <source>
        <dbReference type="ARBA" id="ARBA00022448"/>
    </source>
</evidence>
<feature type="transmembrane region" description="Helical" evidence="10">
    <location>
        <begin position="748"/>
        <end position="771"/>
    </location>
</feature>
<comment type="subcellular location">
    <subcellularLocation>
        <location evidence="2">Endomembrane system</location>
        <topology evidence="2">Peripheral membrane protein</topology>
    </subcellularLocation>
    <subcellularLocation>
        <location evidence="1">Membrane</location>
        <topology evidence="1">Multi-pass membrane protein</topology>
    </subcellularLocation>
</comment>
<dbReference type="GO" id="GO:0022857">
    <property type="term" value="F:transmembrane transporter activity"/>
    <property type="evidence" value="ECO:0007669"/>
    <property type="project" value="InterPro"/>
</dbReference>
<protein>
    <recommendedName>
        <fullName evidence="15">SPX domain-containing protein</fullName>
    </recommendedName>
</protein>
<feature type="transmembrane region" description="Helical" evidence="10">
    <location>
        <begin position="509"/>
        <end position="540"/>
    </location>
</feature>
<dbReference type="GO" id="GO:0012505">
    <property type="term" value="C:endomembrane system"/>
    <property type="evidence" value="ECO:0007669"/>
    <property type="project" value="UniProtKB-SubCell"/>
</dbReference>
<dbReference type="Pfam" id="PF00939">
    <property type="entry name" value="Na_sulph_symp"/>
    <property type="match status" value="1"/>
</dbReference>
<dbReference type="Pfam" id="PF10367">
    <property type="entry name" value="zf-Vps39_C"/>
    <property type="match status" value="1"/>
</dbReference>
<feature type="region of interest" description="Disordered" evidence="9">
    <location>
        <begin position="1046"/>
        <end position="1083"/>
    </location>
</feature>
<evidence type="ECO:0000256" key="9">
    <source>
        <dbReference type="SAM" id="MobiDB-lite"/>
    </source>
</evidence>
<evidence type="ECO:0000256" key="6">
    <source>
        <dbReference type="ARBA" id="ARBA00023136"/>
    </source>
</evidence>
<feature type="domain" description="CNH" evidence="11">
    <location>
        <begin position="1018"/>
        <end position="1347"/>
    </location>
</feature>
<dbReference type="PROSITE" id="PS50219">
    <property type="entry name" value="CNH"/>
    <property type="match status" value="1"/>
</dbReference>
<feature type="transmembrane region" description="Helical" evidence="10">
    <location>
        <begin position="884"/>
        <end position="917"/>
    </location>
</feature>
<evidence type="ECO:0000256" key="2">
    <source>
        <dbReference type="ARBA" id="ARBA00004184"/>
    </source>
</evidence>
<evidence type="ECO:0008006" key="15">
    <source>
        <dbReference type="Google" id="ProtNLM"/>
    </source>
</evidence>
<dbReference type="Pfam" id="PF03600">
    <property type="entry name" value="CitMHS"/>
    <property type="match status" value="1"/>
</dbReference>
<dbReference type="STRING" id="100787.A0A0G4LVR7"/>
<dbReference type="CDD" id="cd01115">
    <property type="entry name" value="SLC13_permease"/>
    <property type="match status" value="1"/>
</dbReference>
<feature type="transmembrane region" description="Helical" evidence="10">
    <location>
        <begin position="561"/>
        <end position="584"/>
    </location>
</feature>
<dbReference type="InterPro" id="IPR001898">
    <property type="entry name" value="SLC13A/DASS"/>
</dbReference>
<dbReference type="Pfam" id="PF10366">
    <property type="entry name" value="Vps39_1"/>
    <property type="match status" value="1"/>
</dbReference>
<proteinExistence type="inferred from homology"/>
<feature type="transmembrane region" description="Helical" evidence="10">
    <location>
        <begin position="972"/>
        <end position="995"/>
    </location>
</feature>
<dbReference type="InterPro" id="IPR019453">
    <property type="entry name" value="VPS39/TGFA1_Znf"/>
</dbReference>
<dbReference type="CDD" id="cd14478">
    <property type="entry name" value="SPX_PHO87_PHO90_like"/>
    <property type="match status" value="1"/>
</dbReference>
<evidence type="ECO:0000313" key="14">
    <source>
        <dbReference type="Proteomes" id="UP000044602"/>
    </source>
</evidence>
<dbReference type="GO" id="GO:0000329">
    <property type="term" value="C:fungal-type vacuole membrane"/>
    <property type="evidence" value="ECO:0007669"/>
    <property type="project" value="TreeGrafter"/>
</dbReference>
<evidence type="ECO:0000256" key="7">
    <source>
        <dbReference type="ARBA" id="ARBA00038201"/>
    </source>
</evidence>
<dbReference type="InterPro" id="IPR019452">
    <property type="entry name" value="VPS39/TGF_beta_rcpt-assoc_1"/>
</dbReference>
<dbReference type="Proteomes" id="UP000044602">
    <property type="component" value="Unassembled WGS sequence"/>
</dbReference>
<dbReference type="EMBL" id="CVQH01019224">
    <property type="protein sequence ID" value="CRK25675.1"/>
    <property type="molecule type" value="Genomic_DNA"/>
</dbReference>
<dbReference type="InterPro" id="IPR032914">
    <property type="entry name" value="Vam6/VPS39/TRAP1"/>
</dbReference>
<feature type="transmembrane region" description="Helical" evidence="10">
    <location>
        <begin position="929"/>
        <end position="951"/>
    </location>
</feature>
<feature type="region of interest" description="Disordered" evidence="9">
    <location>
        <begin position="1454"/>
        <end position="1497"/>
    </location>
</feature>
<evidence type="ECO:0000256" key="5">
    <source>
        <dbReference type="ARBA" id="ARBA00022989"/>
    </source>
</evidence>
<evidence type="ECO:0000313" key="13">
    <source>
        <dbReference type="EMBL" id="CRK25675.1"/>
    </source>
</evidence>
<dbReference type="PROSITE" id="PS50236">
    <property type="entry name" value="CHCR"/>
    <property type="match status" value="1"/>
</dbReference>
<dbReference type="InterPro" id="IPR000547">
    <property type="entry name" value="Clathrin_H-chain/VPS_repeat"/>
</dbReference>
<feature type="compositionally biased region" description="Pro residues" evidence="9">
    <location>
        <begin position="1072"/>
        <end position="1081"/>
    </location>
</feature>
<feature type="region of interest" description="Disordered" evidence="9">
    <location>
        <begin position="1874"/>
        <end position="1899"/>
    </location>
</feature>